<name>A0A1H7U1N8_9LACT</name>
<evidence type="ECO:0000259" key="4">
    <source>
        <dbReference type="Pfam" id="PF17137"/>
    </source>
</evidence>
<dbReference type="Pfam" id="PF21365">
    <property type="entry name" value="Glyco_hydro_31_3rd"/>
    <property type="match status" value="1"/>
</dbReference>
<protein>
    <submittedName>
        <fullName evidence="7">Alpha-glucosidase, glycosyl hydrolase family GH31</fullName>
    </submittedName>
    <submittedName>
        <fullName evidence="6">Alpha-xylosidase</fullName>
    </submittedName>
</protein>
<evidence type="ECO:0000313" key="7">
    <source>
        <dbReference type="EMBL" id="SEL90598.1"/>
    </source>
</evidence>
<dbReference type="InterPro" id="IPR033403">
    <property type="entry name" value="DUF5110"/>
</dbReference>
<feature type="domain" description="Glycoside hydrolase family 31 TIM barrel" evidence="3">
    <location>
        <begin position="198"/>
        <end position="502"/>
    </location>
</feature>
<feature type="domain" description="Glycosyl hydrolase family 31 C-terminal" evidence="5">
    <location>
        <begin position="512"/>
        <end position="601"/>
    </location>
</feature>
<keyword evidence="2" id="KW-0326">Glycosidase</keyword>
<evidence type="ECO:0000313" key="6">
    <source>
        <dbReference type="EMBL" id="GEK89512.1"/>
    </source>
</evidence>
<dbReference type="CDD" id="cd06595">
    <property type="entry name" value="GH31_u1"/>
    <property type="match status" value="1"/>
</dbReference>
<evidence type="ECO:0000313" key="8">
    <source>
        <dbReference type="Proteomes" id="UP000198548"/>
    </source>
</evidence>
<dbReference type="Gene3D" id="2.60.40.1180">
    <property type="entry name" value="Golgi alpha-mannosidase II"/>
    <property type="match status" value="2"/>
</dbReference>
<accession>A0A1H7U1N8</accession>
<dbReference type="Pfam" id="PF17137">
    <property type="entry name" value="DUF5110"/>
    <property type="match status" value="1"/>
</dbReference>
<dbReference type="PANTHER" id="PTHR22762">
    <property type="entry name" value="ALPHA-GLUCOSIDASE"/>
    <property type="match status" value="1"/>
</dbReference>
<evidence type="ECO:0000313" key="9">
    <source>
        <dbReference type="Proteomes" id="UP000321425"/>
    </source>
</evidence>
<dbReference type="RefSeq" id="WP_218142342.1">
    <property type="nucleotide sequence ID" value="NZ_BJUX01000016.1"/>
</dbReference>
<dbReference type="EMBL" id="BJUX01000016">
    <property type="protein sequence ID" value="GEK89512.1"/>
    <property type="molecule type" value="Genomic_DNA"/>
</dbReference>
<dbReference type="SUPFAM" id="SSF51445">
    <property type="entry name" value="(Trans)glycosidases"/>
    <property type="match status" value="1"/>
</dbReference>
<organism evidence="7 8">
    <name type="scientific">Alkalibacterium putridalgicola</name>
    <dbReference type="NCBI Taxonomy" id="426703"/>
    <lineage>
        <taxon>Bacteria</taxon>
        <taxon>Bacillati</taxon>
        <taxon>Bacillota</taxon>
        <taxon>Bacilli</taxon>
        <taxon>Lactobacillales</taxon>
        <taxon>Carnobacteriaceae</taxon>
        <taxon>Alkalibacterium</taxon>
    </lineage>
</organism>
<dbReference type="SUPFAM" id="SSF51011">
    <property type="entry name" value="Glycosyl hydrolase domain"/>
    <property type="match status" value="1"/>
</dbReference>
<dbReference type="STRING" id="426703.SAMN04488100_11517"/>
<dbReference type="InterPro" id="IPR017853">
    <property type="entry name" value="GH"/>
</dbReference>
<evidence type="ECO:0000259" key="5">
    <source>
        <dbReference type="Pfam" id="PF21365"/>
    </source>
</evidence>
<dbReference type="Pfam" id="PF01055">
    <property type="entry name" value="Glyco_hydro_31_2nd"/>
    <property type="match status" value="1"/>
</dbReference>
<dbReference type="Proteomes" id="UP000321425">
    <property type="component" value="Unassembled WGS sequence"/>
</dbReference>
<keyword evidence="9" id="KW-1185">Reference proteome</keyword>
<evidence type="ECO:0000256" key="2">
    <source>
        <dbReference type="RuleBase" id="RU361185"/>
    </source>
</evidence>
<dbReference type="Proteomes" id="UP000198548">
    <property type="component" value="Unassembled WGS sequence"/>
</dbReference>
<dbReference type="GO" id="GO:0005975">
    <property type="term" value="P:carbohydrate metabolic process"/>
    <property type="evidence" value="ECO:0007669"/>
    <property type="project" value="InterPro"/>
</dbReference>
<keyword evidence="2 7" id="KW-0378">Hydrolase</keyword>
<reference evidence="7 8" key="1">
    <citation type="submission" date="2016-10" db="EMBL/GenBank/DDBJ databases">
        <authorList>
            <person name="de Groot N.N."/>
        </authorList>
    </citation>
    <scope>NUCLEOTIDE SEQUENCE [LARGE SCALE GENOMIC DNA]</scope>
    <source>
        <strain evidence="7 8">DSM 19182</strain>
    </source>
</reference>
<dbReference type="GO" id="GO:0090599">
    <property type="term" value="F:alpha-glucosidase activity"/>
    <property type="evidence" value="ECO:0007669"/>
    <property type="project" value="TreeGrafter"/>
</dbReference>
<dbReference type="GO" id="GO:0006491">
    <property type="term" value="P:N-glycan processing"/>
    <property type="evidence" value="ECO:0007669"/>
    <property type="project" value="TreeGrafter"/>
</dbReference>
<dbReference type="AlphaFoldDB" id="A0A1H7U1N8"/>
<evidence type="ECO:0000256" key="1">
    <source>
        <dbReference type="ARBA" id="ARBA00007806"/>
    </source>
</evidence>
<dbReference type="PANTHER" id="PTHR22762:SF89">
    <property type="entry name" value="ALPHA-XYLOSIDASE"/>
    <property type="match status" value="1"/>
</dbReference>
<dbReference type="EMBL" id="FOBL01000015">
    <property type="protein sequence ID" value="SEL90598.1"/>
    <property type="molecule type" value="Genomic_DNA"/>
</dbReference>
<dbReference type="InterPro" id="IPR048395">
    <property type="entry name" value="Glyco_hydro_31_C"/>
</dbReference>
<dbReference type="Gene3D" id="3.20.20.80">
    <property type="entry name" value="Glycosidases"/>
    <property type="match status" value="1"/>
</dbReference>
<sequence length="803" mass="93553">MVKRRKEVFNLDREPEAPVESQVIWKNYRFTVLTSALFRIEYDKHGEFEDRATQTVLNRNFHTPEFNKKENDEYIEIITAKAHLIFHKEEGGFTKNNLRIEAIGNYSLYHSTWYFGDRPDTLKGTARTLDFADGAIELEEGLMNKNGYSVFDDSKSMRLTDDGWVEKRPKGITDMYFFGYGRDYLGTLKDYHHLTGKTPMLPRYALGNWWSRYYPYSQEGYKRLIKEFETRDIPFSVAVIDMDWHLTDVPPEYGSGWTGYTWDTDLFPDPKAFLGWLDDHGLRTTLNLHPANGVQPYEEQYEPMAKALDVDIEEKKPINFDIANHEFLDAYFKYLHHPHEEIGVDFWWIDWQQGSVTKVEGLDPLWMLNHYHFLDNGRGESRPLVFSRYAGLGSHRYPIGFSGDTAATWDSLNFQPYFTATASNVGYGWWSHDIGGHYGGKKDNELFVRWVQFGVFSPINRLHSQDGEFSGKEPWRYGNNAEKIVTEFLQLRHRLVPYLYTMNVINHFDDFPLIRPMYYHYPWKEEAYEVPNQYYFGTQMIVAPVTQPLRDDLRLGKVKVWLPEGRWYDFFINRAYEGDRMIDMYRSLSAYPVFVKAGGIVPLDQSYSNHTNNPEHMEVKVYAGDNGSFSLYEDDGLGQGLEEVTTKMSLIWKEEEGEWSIFQINAPEGNQDILPAERQFTLSLIGFACQKMPEIYVNDEQVDVEVFRKGKVTNVVIPKQPIDSTYTVHLKEVKLKQNDMHGELFRFLDRAQLPASQKEKIYNTIIRGKSSARVISALLALDLGEDIIDAISEIVWANPDEVD</sequence>
<dbReference type="InterPro" id="IPR000322">
    <property type="entry name" value="Glyco_hydro_31_TIM"/>
</dbReference>
<gene>
    <name evidence="6" type="primary">xylS</name>
    <name evidence="6" type="ORF">APU01nite_15510</name>
    <name evidence="7" type="ORF">SAMN04488100_11517</name>
</gene>
<feature type="domain" description="DUF5110" evidence="4">
    <location>
        <begin position="617"/>
        <end position="686"/>
    </location>
</feature>
<proteinExistence type="inferred from homology"/>
<evidence type="ECO:0000259" key="3">
    <source>
        <dbReference type="Pfam" id="PF01055"/>
    </source>
</evidence>
<dbReference type="InterPro" id="IPR013780">
    <property type="entry name" value="Glyco_hydro_b"/>
</dbReference>
<reference evidence="6 9" key="2">
    <citation type="submission" date="2019-07" db="EMBL/GenBank/DDBJ databases">
        <title>Whole genome shotgun sequence of Alkalibacterium putridalgicola NBRC 103243.</title>
        <authorList>
            <person name="Hosoyama A."/>
            <person name="Uohara A."/>
            <person name="Ohji S."/>
            <person name="Ichikawa N."/>
        </authorList>
    </citation>
    <scope>NUCLEOTIDE SEQUENCE [LARGE SCALE GENOMIC DNA]</scope>
    <source>
        <strain evidence="6 9">NBRC 103243</strain>
    </source>
</reference>
<comment type="similarity">
    <text evidence="1 2">Belongs to the glycosyl hydrolase 31 family.</text>
</comment>